<comment type="caution">
    <text evidence="8">The sequence shown here is derived from an EMBL/GenBank/DDBJ whole genome shotgun (WGS) entry which is preliminary data.</text>
</comment>
<dbReference type="GO" id="GO:0003697">
    <property type="term" value="F:single-stranded DNA binding"/>
    <property type="evidence" value="ECO:0007669"/>
    <property type="project" value="UniProtKB-UniRule"/>
</dbReference>
<protein>
    <recommendedName>
        <fullName evidence="6">DNA replication and repair protein RecF</fullName>
    </recommendedName>
</protein>
<keyword evidence="1 6" id="KW-0963">Cytoplasm</keyword>
<proteinExistence type="inferred from homology"/>
<accession>A0A0G1X898</accession>
<dbReference type="InterPro" id="IPR027417">
    <property type="entry name" value="P-loop_NTPase"/>
</dbReference>
<keyword evidence="2 6" id="KW-0235">DNA replication</keyword>
<dbReference type="InterPro" id="IPR001238">
    <property type="entry name" value="DNA-binding_RecF"/>
</dbReference>
<dbReference type="Proteomes" id="UP000034913">
    <property type="component" value="Unassembled WGS sequence"/>
</dbReference>
<evidence type="ECO:0000256" key="2">
    <source>
        <dbReference type="ARBA" id="ARBA00022705"/>
    </source>
</evidence>
<evidence type="ECO:0000256" key="6">
    <source>
        <dbReference type="HAMAP-Rule" id="MF_00365"/>
    </source>
</evidence>
<dbReference type="GO" id="GO:0009432">
    <property type="term" value="P:SOS response"/>
    <property type="evidence" value="ECO:0007669"/>
    <property type="project" value="UniProtKB-UniRule"/>
</dbReference>
<comment type="function">
    <text evidence="6">The RecF protein is involved in DNA metabolism; it is required for DNA replication and normal SOS inducibility. RecF binds preferentially to single-stranded, linear DNA. It also seems to bind ATP.</text>
</comment>
<evidence type="ECO:0000256" key="3">
    <source>
        <dbReference type="ARBA" id="ARBA00022741"/>
    </source>
</evidence>
<reference evidence="8 9" key="1">
    <citation type="journal article" date="2015" name="Nature">
        <title>rRNA introns, odd ribosomes, and small enigmatic genomes across a large radiation of phyla.</title>
        <authorList>
            <person name="Brown C.T."/>
            <person name="Hug L.A."/>
            <person name="Thomas B.C."/>
            <person name="Sharon I."/>
            <person name="Castelle C.J."/>
            <person name="Singh A."/>
            <person name="Wilkins M.J."/>
            <person name="Williams K.H."/>
            <person name="Banfield J.F."/>
        </authorList>
    </citation>
    <scope>NUCLEOTIDE SEQUENCE [LARGE SCALE GENOMIC DNA]</scope>
</reference>
<keyword evidence="6" id="KW-0234">DNA repair</keyword>
<dbReference type="PATRIC" id="fig|1620414.3.peg.159"/>
<feature type="binding site" evidence="6">
    <location>
        <begin position="30"/>
        <end position="37"/>
    </location>
    <ligand>
        <name>ATP</name>
        <dbReference type="ChEBI" id="CHEBI:30616"/>
    </ligand>
</feature>
<evidence type="ECO:0000313" key="9">
    <source>
        <dbReference type="Proteomes" id="UP000034913"/>
    </source>
</evidence>
<evidence type="ECO:0000256" key="1">
    <source>
        <dbReference type="ARBA" id="ARBA00022490"/>
    </source>
</evidence>
<keyword evidence="4 6" id="KW-0067">ATP-binding</keyword>
<dbReference type="GO" id="GO:0006302">
    <property type="term" value="P:double-strand break repair"/>
    <property type="evidence" value="ECO:0007669"/>
    <property type="project" value="TreeGrafter"/>
</dbReference>
<dbReference type="PANTHER" id="PTHR32182">
    <property type="entry name" value="DNA REPLICATION AND REPAIR PROTEIN RECF"/>
    <property type="match status" value="1"/>
</dbReference>
<dbReference type="EMBL" id="LCRB01000001">
    <property type="protein sequence ID" value="KKW27216.1"/>
    <property type="molecule type" value="Genomic_DNA"/>
</dbReference>
<dbReference type="Gene3D" id="1.20.1050.90">
    <property type="entry name" value="RecF/RecN/SMC, N-terminal domain"/>
    <property type="match status" value="1"/>
</dbReference>
<dbReference type="GO" id="GO:0000731">
    <property type="term" value="P:DNA synthesis involved in DNA repair"/>
    <property type="evidence" value="ECO:0007669"/>
    <property type="project" value="TreeGrafter"/>
</dbReference>
<comment type="similarity">
    <text evidence="6">Belongs to the RecF family.</text>
</comment>
<dbReference type="Gene3D" id="3.40.50.300">
    <property type="entry name" value="P-loop containing nucleotide triphosphate hydrolases"/>
    <property type="match status" value="1"/>
</dbReference>
<keyword evidence="3 6" id="KW-0547">Nucleotide-binding</keyword>
<gene>
    <name evidence="6" type="primary">recF</name>
    <name evidence="8" type="ORF">VF00_C0001G0151</name>
</gene>
<evidence type="ECO:0000256" key="4">
    <source>
        <dbReference type="ARBA" id="ARBA00022840"/>
    </source>
</evidence>
<organism evidence="8 9">
    <name type="scientific">candidate division Kazan bacterium GW2011_GWB1_52_7</name>
    <dbReference type="NCBI Taxonomy" id="1620414"/>
    <lineage>
        <taxon>Bacteria</taxon>
        <taxon>Bacteria division Kazan-3B-28</taxon>
    </lineage>
</organism>
<evidence type="ECO:0000256" key="5">
    <source>
        <dbReference type="ARBA" id="ARBA00023125"/>
    </source>
</evidence>
<dbReference type="Pfam" id="PF02463">
    <property type="entry name" value="SMC_N"/>
    <property type="match status" value="1"/>
</dbReference>
<dbReference type="NCBIfam" id="TIGR00611">
    <property type="entry name" value="recf"/>
    <property type="match status" value="1"/>
</dbReference>
<dbReference type="GO" id="GO:0005737">
    <property type="term" value="C:cytoplasm"/>
    <property type="evidence" value="ECO:0007669"/>
    <property type="project" value="UniProtKB-SubCell"/>
</dbReference>
<name>A0A0G1X898_UNCK3</name>
<dbReference type="GO" id="GO:0005524">
    <property type="term" value="F:ATP binding"/>
    <property type="evidence" value="ECO:0007669"/>
    <property type="project" value="UniProtKB-UniRule"/>
</dbReference>
<comment type="subcellular location">
    <subcellularLocation>
        <location evidence="6">Cytoplasm</location>
    </subcellularLocation>
</comment>
<keyword evidence="6" id="KW-0742">SOS response</keyword>
<keyword evidence="5 6" id="KW-0238">DNA-binding</keyword>
<dbReference type="InterPro" id="IPR003395">
    <property type="entry name" value="RecF/RecN/SMC_N"/>
</dbReference>
<sequence>MRVVALRLNHFRNLSGLDLSSLGRANVLVGKNAQGKTNILEAIFIAASGESFRMTQDRYLVQKGEVDAQVFMETVTDDEREKFVQLFWVVDGETVSKSVKLNALVVPRADLVKTIPVVIFSPEDIDLVRLSPSHRRKFLNLAIARHDAEYRQDLMEYTRIWRQRNQLLLLIKQGREAEEELDVWDNQLAEAGARIVRKRADFVSDIAREVGEHYKTFVPNGNGAELRLKYQPSIGLPNKNEYLEYLRRVRRLDIARVTTTHGIHRDDLMFILNDSDVRYTASRGEFRSAVLALKLAEGKYLHDKLGDRPVFLLDDAFSELDDDRKVALAEEIKRYQVFVTTNDANIATLFERPRTYEVIKGAVVGSVEETVKGD</sequence>
<dbReference type="SUPFAM" id="SSF52540">
    <property type="entry name" value="P-loop containing nucleoside triphosphate hydrolases"/>
    <property type="match status" value="1"/>
</dbReference>
<keyword evidence="6" id="KW-0227">DNA damage</keyword>
<evidence type="ECO:0000259" key="7">
    <source>
        <dbReference type="Pfam" id="PF02463"/>
    </source>
</evidence>
<dbReference type="GO" id="GO:0006260">
    <property type="term" value="P:DNA replication"/>
    <property type="evidence" value="ECO:0007669"/>
    <property type="project" value="UniProtKB-UniRule"/>
</dbReference>
<feature type="domain" description="RecF/RecN/SMC N-terminal" evidence="7">
    <location>
        <begin position="5"/>
        <end position="347"/>
    </location>
</feature>
<dbReference type="AlphaFoldDB" id="A0A0G1X898"/>
<dbReference type="HAMAP" id="MF_00365">
    <property type="entry name" value="RecF"/>
    <property type="match status" value="1"/>
</dbReference>
<dbReference type="PANTHER" id="PTHR32182:SF0">
    <property type="entry name" value="DNA REPLICATION AND REPAIR PROTEIN RECF"/>
    <property type="match status" value="1"/>
</dbReference>
<evidence type="ECO:0000313" key="8">
    <source>
        <dbReference type="EMBL" id="KKW27216.1"/>
    </source>
</evidence>
<dbReference type="InterPro" id="IPR042174">
    <property type="entry name" value="RecF_2"/>
</dbReference>